<name>A0A3M5VXA8_PSESX</name>
<dbReference type="Pfam" id="PF10145">
    <property type="entry name" value="PhageMin_Tail"/>
    <property type="match status" value="1"/>
</dbReference>
<protein>
    <recommendedName>
        <fullName evidence="3">Phage tail tape measure protein domain-containing protein</fullName>
    </recommendedName>
</protein>
<feature type="transmembrane region" description="Helical" evidence="2">
    <location>
        <begin position="465"/>
        <end position="487"/>
    </location>
</feature>
<keyword evidence="2" id="KW-0472">Membrane</keyword>
<sequence length="740" mass="74261">MADSNHGAGSAIAKDGVMTQGALQMTGMQASLKPITQALPSPLEVAPGSAASLALALADASLQIKHLADGQVRLVDTLELFNVSLLKVMDARQAQTAGNAEGTKTVAATDKRTPSQALDAAMTDIDQLLMFARHERKALREANLAMASEPVVAASGASAVDLAKVEYAAARSGIGSDRKDASGNIDPVGRRADLQQFARDAAIMATAFKIDVKNAGEIMGGWRESMHLDRAQALDLADATNVLGTQVSLKAESADIGAVVQLQGAAAKAAGMSPEQAAALSAALLSAGNSKAVAGAGLEKISTVLAKGDNASAGQRSAWAELKLDPKVLAARMKQDAPQAVLTVLEALKSQPAERQAVLATQLFDGNQTILSLVPVIDSVKQAFSLVAEKSTYATSTLGDQGSVLRSAAVRADSTYARRQAYEASTTRLSTASDTALAPVVDASLTAMNGLVSGVAWLAEGLPKAAAAVALAGAVLIPVVSGVFGAVKDKIFEKVAGKVLGEGPAAGNKTTPPDSQRKAPSNDEHSGNRPPASGPGISGKAAKVSKLAKGVPLGLVVAQAGVEMTQGAMTGNLGQAVGTSVGSIGGGVAGGVVGDVAGMAIGRAVGTLAGAVIGSVVPGAGTVLGGVMGGVAGGAIGKVVGGAVGTFVGSDVGAWLAEKVMGAGDRLPSPTEVSKNLNAPQADNRQINFAPQITITAPEQASHQQLAALVVQQIEAQFTPLSMDNLLATRRGAALTDGAV</sequence>
<accession>A0A3M5VXA8</accession>
<keyword evidence="2" id="KW-0812">Transmembrane</keyword>
<proteinExistence type="predicted"/>
<dbReference type="InterPro" id="IPR010090">
    <property type="entry name" value="Phage_tape_meas"/>
</dbReference>
<gene>
    <name evidence="4" type="ORF">ALP29_01426</name>
</gene>
<evidence type="ECO:0000313" key="5">
    <source>
        <dbReference type="Proteomes" id="UP000280395"/>
    </source>
</evidence>
<evidence type="ECO:0000259" key="3">
    <source>
        <dbReference type="Pfam" id="PF10145"/>
    </source>
</evidence>
<dbReference type="EMBL" id="RBUA01000332">
    <property type="protein sequence ID" value="RMU62776.1"/>
    <property type="molecule type" value="Genomic_DNA"/>
</dbReference>
<keyword evidence="2" id="KW-1133">Transmembrane helix</keyword>
<feature type="region of interest" description="Disordered" evidence="1">
    <location>
        <begin position="502"/>
        <end position="539"/>
    </location>
</feature>
<dbReference type="RefSeq" id="WP_183144165.1">
    <property type="nucleotide sequence ID" value="NZ_RBUA01000332.1"/>
</dbReference>
<dbReference type="AlphaFoldDB" id="A0A3M5VXA8"/>
<feature type="compositionally biased region" description="Basic and acidic residues" evidence="1">
    <location>
        <begin position="515"/>
        <end position="527"/>
    </location>
</feature>
<feature type="domain" description="Phage tail tape measure protein" evidence="3">
    <location>
        <begin position="158"/>
        <end position="364"/>
    </location>
</feature>
<evidence type="ECO:0000313" key="4">
    <source>
        <dbReference type="EMBL" id="RMU62776.1"/>
    </source>
</evidence>
<dbReference type="Proteomes" id="UP000280395">
    <property type="component" value="Unassembled WGS sequence"/>
</dbReference>
<reference evidence="4 5" key="1">
    <citation type="submission" date="2018-08" db="EMBL/GenBank/DDBJ databases">
        <title>Recombination of ecologically and evolutionarily significant loci maintains genetic cohesion in the Pseudomonas syringae species complex.</title>
        <authorList>
            <person name="Dillon M."/>
            <person name="Thakur S."/>
            <person name="Almeida R.N.D."/>
            <person name="Weir B.S."/>
            <person name="Guttman D.S."/>
        </authorList>
    </citation>
    <scope>NUCLEOTIDE SEQUENCE [LARGE SCALE GENOMIC DNA]</scope>
    <source>
        <strain evidence="4 5">ICMP 14479</strain>
    </source>
</reference>
<evidence type="ECO:0000256" key="2">
    <source>
        <dbReference type="SAM" id="Phobius"/>
    </source>
</evidence>
<evidence type="ECO:0000256" key="1">
    <source>
        <dbReference type="SAM" id="MobiDB-lite"/>
    </source>
</evidence>
<dbReference type="NCBIfam" id="TIGR01760">
    <property type="entry name" value="tape_meas_TP901"/>
    <property type="match status" value="1"/>
</dbReference>
<organism evidence="4 5">
    <name type="scientific">Pseudomonas syringae pv. avii</name>
    <dbReference type="NCBI Taxonomy" id="663959"/>
    <lineage>
        <taxon>Bacteria</taxon>
        <taxon>Pseudomonadati</taxon>
        <taxon>Pseudomonadota</taxon>
        <taxon>Gammaproteobacteria</taxon>
        <taxon>Pseudomonadales</taxon>
        <taxon>Pseudomonadaceae</taxon>
        <taxon>Pseudomonas</taxon>
        <taxon>Pseudomonas syringae</taxon>
    </lineage>
</organism>
<comment type="caution">
    <text evidence="4">The sequence shown here is derived from an EMBL/GenBank/DDBJ whole genome shotgun (WGS) entry which is preliminary data.</text>
</comment>